<organism evidence="2 3">
    <name type="scientific">Basidiobolus ranarum</name>
    <dbReference type="NCBI Taxonomy" id="34480"/>
    <lineage>
        <taxon>Eukaryota</taxon>
        <taxon>Fungi</taxon>
        <taxon>Fungi incertae sedis</taxon>
        <taxon>Zoopagomycota</taxon>
        <taxon>Entomophthoromycotina</taxon>
        <taxon>Basidiobolomycetes</taxon>
        <taxon>Basidiobolales</taxon>
        <taxon>Basidiobolaceae</taxon>
        <taxon>Basidiobolus</taxon>
    </lineage>
</organism>
<evidence type="ECO:0000259" key="1">
    <source>
        <dbReference type="PROSITE" id="PS51186"/>
    </source>
</evidence>
<evidence type="ECO:0000313" key="2">
    <source>
        <dbReference type="EMBL" id="KAK9766917.1"/>
    </source>
</evidence>
<dbReference type="PROSITE" id="PS51186">
    <property type="entry name" value="GNAT"/>
    <property type="match status" value="1"/>
</dbReference>
<sequence>MTIEQKIEYTVLPSKNSPLSRQKSEVIEKIQLIEKRTFPKNECMPIEHEAKKLTNTLIIAYYFKTSTTSDQKPVKPQKILCIVGYLIYTFSKVDSMVKIIKVAVDKPFRGHGIATNLMNSALEKVRESCTQEMRCQLHVDPTRTEAVGLYLKMGFVVEKRMENYYAENRHADLMYLKL</sequence>
<dbReference type="Proteomes" id="UP001479436">
    <property type="component" value="Unassembled WGS sequence"/>
</dbReference>
<name>A0ABR2WZE8_9FUNG</name>
<dbReference type="SUPFAM" id="SSF55729">
    <property type="entry name" value="Acyl-CoA N-acyltransferases (Nat)"/>
    <property type="match status" value="1"/>
</dbReference>
<proteinExistence type="predicted"/>
<gene>
    <name evidence="2" type="ORF">K7432_003634</name>
</gene>
<dbReference type="PANTHER" id="PTHR47542">
    <property type="entry name" value="ACYL-COA N-ACYLTRANSFERASES (NAT) SUPERFAMILY PROTEIN"/>
    <property type="match status" value="1"/>
</dbReference>
<dbReference type="CDD" id="cd04301">
    <property type="entry name" value="NAT_SF"/>
    <property type="match status" value="1"/>
</dbReference>
<keyword evidence="3" id="KW-1185">Reference proteome</keyword>
<reference evidence="2 3" key="1">
    <citation type="submission" date="2023-04" db="EMBL/GenBank/DDBJ databases">
        <title>Genome of Basidiobolus ranarum AG-B5.</title>
        <authorList>
            <person name="Stajich J.E."/>
            <person name="Carter-House D."/>
            <person name="Gryganskyi A."/>
        </authorList>
    </citation>
    <scope>NUCLEOTIDE SEQUENCE [LARGE SCALE GENOMIC DNA]</scope>
    <source>
        <strain evidence="2 3">AG-B5</strain>
    </source>
</reference>
<dbReference type="Pfam" id="PF00583">
    <property type="entry name" value="Acetyltransf_1"/>
    <property type="match status" value="1"/>
</dbReference>
<dbReference type="InterPro" id="IPR016181">
    <property type="entry name" value="Acyl_CoA_acyltransferase"/>
</dbReference>
<dbReference type="InterPro" id="IPR000182">
    <property type="entry name" value="GNAT_dom"/>
</dbReference>
<dbReference type="PANTHER" id="PTHR47542:SF2">
    <property type="entry name" value="ACYL-COA N-ACYLTRANSFERASES (NAT) SUPERFAMILY PROTEIN"/>
    <property type="match status" value="1"/>
</dbReference>
<dbReference type="Gene3D" id="3.40.630.30">
    <property type="match status" value="1"/>
</dbReference>
<dbReference type="EMBL" id="JASJQH010000113">
    <property type="protein sequence ID" value="KAK9766917.1"/>
    <property type="molecule type" value="Genomic_DNA"/>
</dbReference>
<evidence type="ECO:0000313" key="3">
    <source>
        <dbReference type="Proteomes" id="UP001479436"/>
    </source>
</evidence>
<protein>
    <recommendedName>
        <fullName evidence="1">N-acetyltransferase domain-containing protein</fullName>
    </recommendedName>
</protein>
<accession>A0ABR2WZE8</accession>
<comment type="caution">
    <text evidence="2">The sequence shown here is derived from an EMBL/GenBank/DDBJ whole genome shotgun (WGS) entry which is preliminary data.</text>
</comment>
<feature type="domain" description="N-acetyltransferase" evidence="1">
    <location>
        <begin position="17"/>
        <end position="178"/>
    </location>
</feature>